<reference evidence="1 2" key="1">
    <citation type="journal article" date="2005" name="PLoS Biol.">
        <title>The genome sequence of Rickettsia felis identifies the first putative conjugative plasmid in an obligate intracellular parasite.</title>
        <authorList>
            <person name="Ogata H."/>
            <person name="Renesto P."/>
            <person name="Audic S."/>
            <person name="Robert C."/>
            <person name="Blanc G."/>
            <person name="Fournier P.E."/>
            <person name="Parinello H."/>
            <person name="Claverie J.M."/>
            <person name="Raoult D."/>
        </authorList>
    </citation>
    <scope>NUCLEOTIDE SEQUENCE [LARGE SCALE GENOMIC DNA]</scope>
    <source>
        <strain evidence="2">ATCC VR-1525 / URRWXCal2</strain>
    </source>
</reference>
<accession>Q4ULA9</accession>
<dbReference type="EMBL" id="CP000053">
    <property type="protein sequence ID" value="AAY61664.1"/>
    <property type="molecule type" value="Genomic_DNA"/>
</dbReference>
<organism evidence="1 2">
    <name type="scientific">Rickettsia felis (strain ATCC VR-1525 / URRWXCal2)</name>
    <name type="common">Rickettsia azadi</name>
    <dbReference type="NCBI Taxonomy" id="315456"/>
    <lineage>
        <taxon>Bacteria</taxon>
        <taxon>Pseudomonadati</taxon>
        <taxon>Pseudomonadota</taxon>
        <taxon>Alphaproteobacteria</taxon>
        <taxon>Rickettsiales</taxon>
        <taxon>Rickettsiaceae</taxon>
        <taxon>Rickettsieae</taxon>
        <taxon>Rickettsia</taxon>
        <taxon>spotted fever group</taxon>
    </lineage>
</organism>
<dbReference type="KEGG" id="rfe:RF_0813"/>
<protein>
    <submittedName>
        <fullName evidence="1">Uncharacterized protein</fullName>
    </submittedName>
</protein>
<gene>
    <name evidence="1" type="ordered locus">RF_0813</name>
</gene>
<sequence length="479" mass="55023">MIIRFGMDETITVIAPLSGLLGVGLQQLRDLLNKHPELIEDEKTLPRNVFDVTMEVEHLTASQKEELYKVLSDKKIATPHRAIKSGKLEPAYSVLNENNVNDETTQALTINGVQVMSNTKLTPFTAICALSHLEHLQSSIQKYALEMFEKMKEFFNTDWKLKDSADCTLFQWGAWTNSSKLVEAFVKLENSQELIEIEQKALRNVFDVAMQQPHITEKEAISHILISKGIFLNDVNIFLNALKNIKLKDIILKEINEHPKEIFSQVADKIITKYGELLNALKNDNVRDNNMIAKYMQEANEVITEIFKKEKIDVKLLLQKEIVPNNKYESTFLHWLLELGNKNLENLVKRYDQEKQLNFYVKDSQKTTVAEWIANYRMDLLKSLADNGYLNSDNKDENIKILTALVTNTSKVNTLKEIAPLVKSLTEHEPPLFYDRLDSVKDVINKSTPLSGDFQLCLDYINSYESKMETLGNDFNPYD</sequence>
<dbReference type="HOGENOM" id="CLU_569701_0_0_5"/>
<dbReference type="Proteomes" id="UP000008548">
    <property type="component" value="Chromosome"/>
</dbReference>
<name>Q4ULA9_RICFE</name>
<evidence type="ECO:0000313" key="2">
    <source>
        <dbReference type="Proteomes" id="UP000008548"/>
    </source>
</evidence>
<dbReference type="AlphaFoldDB" id="Q4ULA9"/>
<evidence type="ECO:0000313" key="1">
    <source>
        <dbReference type="EMBL" id="AAY61664.1"/>
    </source>
</evidence>
<keyword evidence="2" id="KW-1185">Reference proteome</keyword>
<proteinExistence type="predicted"/>
<dbReference type="STRING" id="315456.RF_0813"/>